<comment type="similarity">
    <text evidence="2">Belongs to the HAD-like hydrolase superfamily. CbbY/CbbZ/Gph/YieH family.</text>
</comment>
<dbReference type="SUPFAM" id="SSF56784">
    <property type="entry name" value="HAD-like"/>
    <property type="match status" value="1"/>
</dbReference>
<dbReference type="EMBL" id="JACBZA010000001">
    <property type="protein sequence ID" value="NYH83338.1"/>
    <property type="molecule type" value="Genomic_DNA"/>
</dbReference>
<keyword evidence="5" id="KW-0119">Carbohydrate metabolism</keyword>
<dbReference type="InterPro" id="IPR023214">
    <property type="entry name" value="HAD_sf"/>
</dbReference>
<keyword evidence="4" id="KW-0460">Magnesium</keyword>
<evidence type="ECO:0000256" key="2">
    <source>
        <dbReference type="ARBA" id="ARBA00006171"/>
    </source>
</evidence>
<evidence type="ECO:0000313" key="6">
    <source>
        <dbReference type="EMBL" id="NYH83338.1"/>
    </source>
</evidence>
<evidence type="ECO:0000256" key="1">
    <source>
        <dbReference type="ARBA" id="ARBA00001946"/>
    </source>
</evidence>
<comment type="caution">
    <text evidence="6">The sequence shown here is derived from an EMBL/GenBank/DDBJ whole genome shotgun (WGS) entry which is preliminary data.</text>
</comment>
<name>A0ABX2S2N7_9ACTN</name>
<reference evidence="6 7" key="1">
    <citation type="submission" date="2020-07" db="EMBL/GenBank/DDBJ databases">
        <title>Sequencing the genomes of 1000 actinobacteria strains.</title>
        <authorList>
            <person name="Klenk H.-P."/>
        </authorList>
    </citation>
    <scope>NUCLEOTIDE SEQUENCE [LARGE SCALE GENOMIC DNA]</scope>
    <source>
        <strain evidence="6 7">DSM 45117</strain>
    </source>
</reference>
<protein>
    <submittedName>
        <fullName evidence="6">Beta-phosphoglucomutase-like phosphatase (HAD superfamily)</fullName>
    </submittedName>
</protein>
<dbReference type="InterPro" id="IPR051600">
    <property type="entry name" value="Beta-PGM-like"/>
</dbReference>
<evidence type="ECO:0000256" key="3">
    <source>
        <dbReference type="ARBA" id="ARBA00022723"/>
    </source>
</evidence>
<dbReference type="PANTHER" id="PTHR46193">
    <property type="entry name" value="6-PHOSPHOGLUCONATE PHOSPHATASE"/>
    <property type="match status" value="1"/>
</dbReference>
<gene>
    <name evidence="6" type="ORF">FHR37_002189</name>
</gene>
<sequence>MRMNSPTLHLDRLDAAVFGLDDVVVDTALLHATAWQRTFDSFLRRRGRRAGLEADGPGGGSRIPPFELPGDYLRYAAGRTTTEGVRGFLTARGITLADHSPEPGEETVRTLADHKDACFGEEVRRVGVSAYPASVDLLRDLAARGVRLAAVTGDRGCEQLLAAAGIADLFDVCVDGGDAALLGLPAQPDPGLLLEATHRLGVSPRRTAVLSGSLVGVEAGWHGCFEPVVAVDRYARADDFYRRGAHVVVRDLAELVLSGRCRQELLAHR</sequence>
<accession>A0ABX2S2N7</accession>
<evidence type="ECO:0000313" key="7">
    <source>
        <dbReference type="Proteomes" id="UP000533017"/>
    </source>
</evidence>
<keyword evidence="3" id="KW-0479">Metal-binding</keyword>
<dbReference type="Pfam" id="PF00702">
    <property type="entry name" value="Hydrolase"/>
    <property type="match status" value="1"/>
</dbReference>
<keyword evidence="7" id="KW-1185">Reference proteome</keyword>
<dbReference type="Proteomes" id="UP000533017">
    <property type="component" value="Unassembled WGS sequence"/>
</dbReference>
<dbReference type="Gene3D" id="1.10.150.240">
    <property type="entry name" value="Putative phosphatase, domain 2"/>
    <property type="match status" value="1"/>
</dbReference>
<comment type="cofactor">
    <cofactor evidence="1">
        <name>Mg(2+)</name>
        <dbReference type="ChEBI" id="CHEBI:18420"/>
    </cofactor>
</comment>
<proteinExistence type="inferred from homology"/>
<evidence type="ECO:0000256" key="5">
    <source>
        <dbReference type="ARBA" id="ARBA00023277"/>
    </source>
</evidence>
<dbReference type="InterPro" id="IPR036412">
    <property type="entry name" value="HAD-like_sf"/>
</dbReference>
<dbReference type="PANTHER" id="PTHR46193:SF18">
    <property type="entry name" value="HEXITOL PHOSPHATASE B"/>
    <property type="match status" value="1"/>
</dbReference>
<dbReference type="InterPro" id="IPR023198">
    <property type="entry name" value="PGP-like_dom2"/>
</dbReference>
<evidence type="ECO:0000256" key="4">
    <source>
        <dbReference type="ARBA" id="ARBA00022842"/>
    </source>
</evidence>
<dbReference type="Gene3D" id="3.40.50.1000">
    <property type="entry name" value="HAD superfamily/HAD-like"/>
    <property type="match status" value="1"/>
</dbReference>
<organism evidence="6 7">
    <name type="scientific">Actinopolymorpha cephalotaxi</name>
    <dbReference type="NCBI Taxonomy" id="504797"/>
    <lineage>
        <taxon>Bacteria</taxon>
        <taxon>Bacillati</taxon>
        <taxon>Actinomycetota</taxon>
        <taxon>Actinomycetes</taxon>
        <taxon>Propionibacteriales</taxon>
        <taxon>Actinopolymorphaceae</taxon>
        <taxon>Actinopolymorpha</taxon>
    </lineage>
</organism>